<sequence>MYMAILAILAFVLCLHADTVVLITGSTVEGEIISKSDVILKIFSKEFNRAIVIEADKINYIVYNGQQVSFDEFQLRGSVYNTRFKVTPGEIKNAAAVRKKLFTQDVFEQARLDNADSARDVRDQNLFFNAPARWGSVGFGYFFGTHIRPASISSLGTYGFSYAGEPFDMRCLALQMRRNLRKQVGTLVIEFVYGREIFSRNDSTLAVDELAIMHALSAKYVFCKNNWLLSPGIYAGLALSQSSLIKYGGEGERNFEVPLLGKSILPLVGLDLNFYDVVSCSAGFDLFDLSRTYIAILFLMPFLQ</sequence>
<accession>A0A1F7F198</accession>
<protein>
    <submittedName>
        <fullName evidence="1">Uncharacterized protein</fullName>
    </submittedName>
</protein>
<dbReference type="EMBL" id="MFYX01000146">
    <property type="protein sequence ID" value="OGK00434.1"/>
    <property type="molecule type" value="Genomic_DNA"/>
</dbReference>
<name>A0A1F7F198_UNCRA</name>
<comment type="caution">
    <text evidence="1">The sequence shown here is derived from an EMBL/GenBank/DDBJ whole genome shotgun (WGS) entry which is preliminary data.</text>
</comment>
<evidence type="ECO:0000313" key="1">
    <source>
        <dbReference type="EMBL" id="OGK00434.1"/>
    </source>
</evidence>
<organism evidence="1 2">
    <name type="scientific">Candidatus Raymondbacteria bacterium RIFOXYD12_FULL_49_13</name>
    <dbReference type="NCBI Taxonomy" id="1817890"/>
    <lineage>
        <taxon>Bacteria</taxon>
        <taxon>Raymondiibacteriota</taxon>
    </lineage>
</organism>
<dbReference type="AlphaFoldDB" id="A0A1F7F198"/>
<evidence type="ECO:0000313" key="2">
    <source>
        <dbReference type="Proteomes" id="UP000179243"/>
    </source>
</evidence>
<reference evidence="1 2" key="1">
    <citation type="journal article" date="2016" name="Nat. Commun.">
        <title>Thousands of microbial genomes shed light on interconnected biogeochemical processes in an aquifer system.</title>
        <authorList>
            <person name="Anantharaman K."/>
            <person name="Brown C.T."/>
            <person name="Hug L.A."/>
            <person name="Sharon I."/>
            <person name="Castelle C.J."/>
            <person name="Probst A.J."/>
            <person name="Thomas B.C."/>
            <person name="Singh A."/>
            <person name="Wilkins M.J."/>
            <person name="Karaoz U."/>
            <person name="Brodie E.L."/>
            <person name="Williams K.H."/>
            <person name="Hubbard S.S."/>
            <person name="Banfield J.F."/>
        </authorList>
    </citation>
    <scope>NUCLEOTIDE SEQUENCE [LARGE SCALE GENOMIC DNA]</scope>
</reference>
<gene>
    <name evidence="1" type="ORF">A2519_10515</name>
</gene>
<proteinExistence type="predicted"/>
<dbReference type="Proteomes" id="UP000179243">
    <property type="component" value="Unassembled WGS sequence"/>
</dbReference>